<feature type="transmembrane region" description="Helical" evidence="1">
    <location>
        <begin position="78"/>
        <end position="100"/>
    </location>
</feature>
<keyword evidence="1" id="KW-0472">Membrane</keyword>
<proteinExistence type="predicted"/>
<protein>
    <recommendedName>
        <fullName evidence="4">DDE-1 domain-containing protein</fullName>
    </recommendedName>
</protein>
<name>A0A8K0CZK3_IGNLU</name>
<dbReference type="EMBL" id="VTPC01006979">
    <property type="protein sequence ID" value="KAF2894441.1"/>
    <property type="molecule type" value="Genomic_DNA"/>
</dbReference>
<comment type="caution">
    <text evidence="2">The sequence shown here is derived from an EMBL/GenBank/DDBJ whole genome shotgun (WGS) entry which is preliminary data.</text>
</comment>
<keyword evidence="1" id="KW-0812">Transmembrane</keyword>
<evidence type="ECO:0000313" key="2">
    <source>
        <dbReference type="EMBL" id="KAF2894441.1"/>
    </source>
</evidence>
<sequence length="213" mass="23799">MEKKAEKSKIIRKTKVEFKSAVKEVTKKNMSVRYAFTPEQVYNANETGLSTVANTPKFIARKGIKQVAQATSAEQEQLVTMLLFVSATGSTVLPVFIFTLQRFKKIMLQDSSLGFAFKSGRMTGENPTKAFDHFIKHTKPSKEASVLLIIDNHESHINIDVICQARDHGNAFSIKKIQMGLAKIGIYAFDSSNFAADDFLALYVSDRPLQNLD</sequence>
<evidence type="ECO:0000313" key="3">
    <source>
        <dbReference type="Proteomes" id="UP000801492"/>
    </source>
</evidence>
<dbReference type="Proteomes" id="UP000801492">
    <property type="component" value="Unassembled WGS sequence"/>
</dbReference>
<evidence type="ECO:0008006" key="4">
    <source>
        <dbReference type="Google" id="ProtNLM"/>
    </source>
</evidence>
<dbReference type="AlphaFoldDB" id="A0A8K0CZK3"/>
<keyword evidence="1" id="KW-1133">Transmembrane helix</keyword>
<keyword evidence="3" id="KW-1185">Reference proteome</keyword>
<reference evidence="2" key="1">
    <citation type="submission" date="2019-08" db="EMBL/GenBank/DDBJ databases">
        <title>The genome of the North American firefly Photinus pyralis.</title>
        <authorList>
            <consortium name="Photinus pyralis genome working group"/>
            <person name="Fallon T.R."/>
            <person name="Sander Lower S.E."/>
            <person name="Weng J.-K."/>
        </authorList>
    </citation>
    <scope>NUCLEOTIDE SEQUENCE</scope>
    <source>
        <strain evidence="2">TRF0915ILg1</strain>
        <tissue evidence="2">Whole body</tissue>
    </source>
</reference>
<gene>
    <name evidence="2" type="ORF">ILUMI_11730</name>
</gene>
<accession>A0A8K0CZK3</accession>
<evidence type="ECO:0000256" key="1">
    <source>
        <dbReference type="SAM" id="Phobius"/>
    </source>
</evidence>
<organism evidence="2 3">
    <name type="scientific">Ignelater luminosus</name>
    <name type="common">Cucubano</name>
    <name type="synonym">Pyrophorus luminosus</name>
    <dbReference type="NCBI Taxonomy" id="2038154"/>
    <lineage>
        <taxon>Eukaryota</taxon>
        <taxon>Metazoa</taxon>
        <taxon>Ecdysozoa</taxon>
        <taxon>Arthropoda</taxon>
        <taxon>Hexapoda</taxon>
        <taxon>Insecta</taxon>
        <taxon>Pterygota</taxon>
        <taxon>Neoptera</taxon>
        <taxon>Endopterygota</taxon>
        <taxon>Coleoptera</taxon>
        <taxon>Polyphaga</taxon>
        <taxon>Elateriformia</taxon>
        <taxon>Elateroidea</taxon>
        <taxon>Elateridae</taxon>
        <taxon>Agrypninae</taxon>
        <taxon>Pyrophorini</taxon>
        <taxon>Ignelater</taxon>
    </lineage>
</organism>